<dbReference type="Pfam" id="PF13302">
    <property type="entry name" value="Acetyltransf_3"/>
    <property type="match status" value="1"/>
</dbReference>
<proteinExistence type="predicted"/>
<accession>A0AAJ5X7L0</accession>
<name>A0AAJ5X7L0_9SPHN</name>
<dbReference type="Proteomes" id="UP001218362">
    <property type="component" value="Chromosome"/>
</dbReference>
<protein>
    <submittedName>
        <fullName evidence="2">GNAT family N-acetyltransferase</fullName>
    </submittedName>
</protein>
<dbReference type="InterPro" id="IPR016181">
    <property type="entry name" value="Acyl_CoA_acyltransferase"/>
</dbReference>
<dbReference type="Gene3D" id="3.40.630.30">
    <property type="match status" value="1"/>
</dbReference>
<evidence type="ECO:0000313" key="3">
    <source>
        <dbReference type="Proteomes" id="UP001218362"/>
    </source>
</evidence>
<dbReference type="GO" id="GO:0016747">
    <property type="term" value="F:acyltransferase activity, transferring groups other than amino-acyl groups"/>
    <property type="evidence" value="ECO:0007669"/>
    <property type="project" value="InterPro"/>
</dbReference>
<dbReference type="AlphaFoldDB" id="A0AAJ5X7L0"/>
<dbReference type="SUPFAM" id="SSF55729">
    <property type="entry name" value="Acyl-CoA N-acyltransferases (Nat)"/>
    <property type="match status" value="1"/>
</dbReference>
<gene>
    <name evidence="2" type="ORF">P0Y56_10770</name>
</gene>
<evidence type="ECO:0000259" key="1">
    <source>
        <dbReference type="PROSITE" id="PS51186"/>
    </source>
</evidence>
<dbReference type="KEGG" id="acob:P0Y56_10770"/>
<sequence>MTQGKFVAAITARLVIRTEVAGDFEQWLAQLNTPEVLAFLGGPRSEEEVAQSFARMREAHERGEPTFYMVALKDGGGMIGRCGLSTIDPPQAPAELRGRIQIGWTIHPGHWGKGYATEAAQAMLKRAFGHFDAPVVYGQTSQTNVPSWRLMEKLGMTRMAQFDYEDPDYPPQDNPTMVYRLLREEWRR</sequence>
<feature type="domain" description="N-acetyltransferase" evidence="1">
    <location>
        <begin position="14"/>
        <end position="184"/>
    </location>
</feature>
<dbReference type="InterPro" id="IPR051531">
    <property type="entry name" value="N-acetyltransferase"/>
</dbReference>
<dbReference type="PANTHER" id="PTHR43792">
    <property type="entry name" value="GNAT FAMILY, PUTATIVE (AFU_ORTHOLOGUE AFUA_3G00765)-RELATED-RELATED"/>
    <property type="match status" value="1"/>
</dbReference>
<dbReference type="PROSITE" id="PS51186">
    <property type="entry name" value="GNAT"/>
    <property type="match status" value="1"/>
</dbReference>
<reference evidence="2" key="1">
    <citation type="submission" date="2023-03" db="EMBL/GenBank/DDBJ databases">
        <title>Andean soil-derived lignocellulolytic bacterial consortium as a source of novel taxa and putative plastic-active enzymes.</title>
        <authorList>
            <person name="Diaz-Garcia L."/>
            <person name="Chuvochina M."/>
            <person name="Feuerriegel G."/>
            <person name="Bunk B."/>
            <person name="Sproer C."/>
            <person name="Streit W.R."/>
            <person name="Rodriguez L.M."/>
            <person name="Overmann J."/>
            <person name="Jimenez D.J."/>
        </authorList>
    </citation>
    <scope>NUCLEOTIDE SEQUENCE</scope>
    <source>
        <strain evidence="2">MAG 26</strain>
    </source>
</reference>
<evidence type="ECO:0000313" key="2">
    <source>
        <dbReference type="EMBL" id="WEK45514.1"/>
    </source>
</evidence>
<dbReference type="InterPro" id="IPR000182">
    <property type="entry name" value="GNAT_dom"/>
</dbReference>
<dbReference type="EMBL" id="CP119316">
    <property type="protein sequence ID" value="WEK45514.1"/>
    <property type="molecule type" value="Genomic_DNA"/>
</dbReference>
<organism evidence="2 3">
    <name type="scientific">Candidatus Andeanibacterium colombiense</name>
    <dbReference type="NCBI Taxonomy" id="3121345"/>
    <lineage>
        <taxon>Bacteria</taxon>
        <taxon>Pseudomonadati</taxon>
        <taxon>Pseudomonadota</taxon>
        <taxon>Alphaproteobacteria</taxon>
        <taxon>Sphingomonadales</taxon>
        <taxon>Sphingomonadaceae</taxon>
        <taxon>Candidatus Andeanibacterium</taxon>
    </lineage>
</organism>
<dbReference type="PANTHER" id="PTHR43792:SF1">
    <property type="entry name" value="N-ACETYLTRANSFERASE DOMAIN-CONTAINING PROTEIN"/>
    <property type="match status" value="1"/>
</dbReference>